<feature type="compositionally biased region" description="Acidic residues" evidence="2">
    <location>
        <begin position="58"/>
        <end position="67"/>
    </location>
</feature>
<dbReference type="STRING" id="930991.A0A0D0DMT4"/>
<evidence type="ECO:0000259" key="3">
    <source>
        <dbReference type="PROSITE" id="PS50103"/>
    </source>
</evidence>
<keyword evidence="1" id="KW-0862">Zinc</keyword>
<dbReference type="InParanoid" id="A0A0D0DMT4"/>
<reference evidence="4 5" key="1">
    <citation type="submission" date="2014-04" db="EMBL/GenBank/DDBJ databases">
        <authorList>
            <consortium name="DOE Joint Genome Institute"/>
            <person name="Kuo A."/>
            <person name="Kohler A."/>
            <person name="Jargeat P."/>
            <person name="Nagy L.G."/>
            <person name="Floudas D."/>
            <person name="Copeland A."/>
            <person name="Barry K.W."/>
            <person name="Cichocki N."/>
            <person name="Veneault-Fourrey C."/>
            <person name="LaButti K."/>
            <person name="Lindquist E.A."/>
            <person name="Lipzen A."/>
            <person name="Lundell T."/>
            <person name="Morin E."/>
            <person name="Murat C."/>
            <person name="Sun H."/>
            <person name="Tunlid A."/>
            <person name="Henrissat B."/>
            <person name="Grigoriev I.V."/>
            <person name="Hibbett D.S."/>
            <person name="Martin F."/>
            <person name="Nordberg H.P."/>
            <person name="Cantor M.N."/>
            <person name="Hua S.X."/>
        </authorList>
    </citation>
    <scope>NUCLEOTIDE SEQUENCE [LARGE SCALE GENOMIC DNA]</scope>
    <source>
        <strain evidence="4 5">Ve08.2h10</strain>
    </source>
</reference>
<dbReference type="PROSITE" id="PS50103">
    <property type="entry name" value="ZF_C3H1"/>
    <property type="match status" value="1"/>
</dbReference>
<dbReference type="HOGENOM" id="CLU_041692_2_0_1"/>
<dbReference type="EMBL" id="KN825225">
    <property type="protein sequence ID" value="KIK92973.1"/>
    <property type="molecule type" value="Genomic_DNA"/>
</dbReference>
<keyword evidence="1" id="KW-0863">Zinc-finger</keyword>
<proteinExistence type="predicted"/>
<sequence length="317" mass="35841">MLDEINVNREHAQSRDPSGTLDDRCSPSAGARQNGEFSEPEESTKQRRKGKGRQAQSEESEDQEDDLPVPKQKRSSVNESLFPWRHTANVLQETLPADLQTILALLEDWANDPTFVVRKILLSPGCPDFPPDQWANIVKGLAVNLDKVLGAHYSTEVNTKHSHDIGDLFQIAVKLPKQTKAIKSHGDWVIAFGKTIQATSFALPQRTSEYSAWLSYMSQLFASVRPTFHDCVIDFDKAVRLRAANQKHICLSDFAQFKDLQTIYLTSYSMGPNPPERTGGKVRRDPCHRWNRGTCDKSTSECKYQHCCDRRNCRGSH</sequence>
<feature type="region of interest" description="Disordered" evidence="2">
    <location>
        <begin position="1"/>
        <end position="78"/>
    </location>
</feature>
<dbReference type="Proteomes" id="UP000054538">
    <property type="component" value="Unassembled WGS sequence"/>
</dbReference>
<evidence type="ECO:0000256" key="2">
    <source>
        <dbReference type="SAM" id="MobiDB-lite"/>
    </source>
</evidence>
<feature type="zinc finger region" description="C3H1-type" evidence="1">
    <location>
        <begin position="281"/>
        <end position="309"/>
    </location>
</feature>
<organism evidence="4 5">
    <name type="scientific">Paxillus rubicundulus Ve08.2h10</name>
    <dbReference type="NCBI Taxonomy" id="930991"/>
    <lineage>
        <taxon>Eukaryota</taxon>
        <taxon>Fungi</taxon>
        <taxon>Dikarya</taxon>
        <taxon>Basidiomycota</taxon>
        <taxon>Agaricomycotina</taxon>
        <taxon>Agaricomycetes</taxon>
        <taxon>Agaricomycetidae</taxon>
        <taxon>Boletales</taxon>
        <taxon>Paxilineae</taxon>
        <taxon>Paxillaceae</taxon>
        <taxon>Paxillus</taxon>
    </lineage>
</organism>
<dbReference type="OrthoDB" id="2355984at2759"/>
<accession>A0A0D0DMT4</accession>
<keyword evidence="5" id="KW-1185">Reference proteome</keyword>
<evidence type="ECO:0000256" key="1">
    <source>
        <dbReference type="PROSITE-ProRule" id="PRU00723"/>
    </source>
</evidence>
<feature type="compositionally biased region" description="Basic and acidic residues" evidence="2">
    <location>
        <begin position="1"/>
        <end position="14"/>
    </location>
</feature>
<dbReference type="GO" id="GO:0008270">
    <property type="term" value="F:zinc ion binding"/>
    <property type="evidence" value="ECO:0007669"/>
    <property type="project" value="UniProtKB-KW"/>
</dbReference>
<name>A0A0D0DMT4_9AGAM</name>
<reference evidence="5" key="2">
    <citation type="submission" date="2015-01" db="EMBL/GenBank/DDBJ databases">
        <title>Evolutionary Origins and Diversification of the Mycorrhizal Mutualists.</title>
        <authorList>
            <consortium name="DOE Joint Genome Institute"/>
            <consortium name="Mycorrhizal Genomics Consortium"/>
            <person name="Kohler A."/>
            <person name="Kuo A."/>
            <person name="Nagy L.G."/>
            <person name="Floudas D."/>
            <person name="Copeland A."/>
            <person name="Barry K.W."/>
            <person name="Cichocki N."/>
            <person name="Veneault-Fourrey C."/>
            <person name="LaButti K."/>
            <person name="Lindquist E.A."/>
            <person name="Lipzen A."/>
            <person name="Lundell T."/>
            <person name="Morin E."/>
            <person name="Murat C."/>
            <person name="Riley R."/>
            <person name="Ohm R."/>
            <person name="Sun H."/>
            <person name="Tunlid A."/>
            <person name="Henrissat B."/>
            <person name="Grigoriev I.V."/>
            <person name="Hibbett D.S."/>
            <person name="Martin F."/>
        </authorList>
    </citation>
    <scope>NUCLEOTIDE SEQUENCE [LARGE SCALE GENOMIC DNA]</scope>
    <source>
        <strain evidence="5">Ve08.2h10</strain>
    </source>
</reference>
<dbReference type="InterPro" id="IPR000571">
    <property type="entry name" value="Znf_CCCH"/>
</dbReference>
<evidence type="ECO:0000313" key="4">
    <source>
        <dbReference type="EMBL" id="KIK92973.1"/>
    </source>
</evidence>
<dbReference type="AlphaFoldDB" id="A0A0D0DMT4"/>
<protein>
    <recommendedName>
        <fullName evidence="3">C3H1-type domain-containing protein</fullName>
    </recommendedName>
</protein>
<gene>
    <name evidence="4" type="ORF">PAXRUDRAFT_146119</name>
</gene>
<keyword evidence="1" id="KW-0479">Metal-binding</keyword>
<feature type="domain" description="C3H1-type" evidence="3">
    <location>
        <begin position="281"/>
        <end position="309"/>
    </location>
</feature>
<evidence type="ECO:0000313" key="5">
    <source>
        <dbReference type="Proteomes" id="UP000054538"/>
    </source>
</evidence>